<keyword evidence="1" id="KW-0732">Signal</keyword>
<dbReference type="GO" id="GO:0008889">
    <property type="term" value="F:glycerophosphodiester phosphodiesterase activity"/>
    <property type="evidence" value="ECO:0007669"/>
    <property type="project" value="UniProtKB-EC"/>
</dbReference>
<dbReference type="KEGG" id="uli:ETAA1_54580"/>
<sequence precursor="true">MSRLLLAAAALALVAADPAAPPARIFAHRGLLTHAPENTLANFDACLALRLDIELDVRRTRDGQLVVIHDDTVNRTTTGKGKVSALSLREIEALDAGAWFDPAFAGERVPTLDAVFARVAARKTATLLAIDLKDPDVEADVVKLAVRHGVLRQLVFIGRAIESRAVRDAVKAADAGAACAVLCPSADKLGAALADGSASWVYVRWVPTAGEVAKAHAAGRKVFLVGPEVAGHNVANWHAARAAGVDAILTDHPLECRAAGRAKR</sequence>
<dbReference type="AlphaFoldDB" id="A0A517Y163"/>
<feature type="domain" description="GP-PDE" evidence="2">
    <location>
        <begin position="23"/>
        <end position="260"/>
    </location>
</feature>
<evidence type="ECO:0000313" key="4">
    <source>
        <dbReference type="Proteomes" id="UP000319576"/>
    </source>
</evidence>
<dbReference type="Pfam" id="PF03009">
    <property type="entry name" value="GDPD"/>
    <property type="match status" value="1"/>
</dbReference>
<dbReference type="EC" id="3.1.4.46" evidence="3"/>
<organism evidence="3 4">
    <name type="scientific">Urbifossiella limnaea</name>
    <dbReference type="NCBI Taxonomy" id="2528023"/>
    <lineage>
        <taxon>Bacteria</taxon>
        <taxon>Pseudomonadati</taxon>
        <taxon>Planctomycetota</taxon>
        <taxon>Planctomycetia</taxon>
        <taxon>Gemmatales</taxon>
        <taxon>Gemmataceae</taxon>
        <taxon>Urbifossiella</taxon>
    </lineage>
</organism>
<evidence type="ECO:0000256" key="1">
    <source>
        <dbReference type="SAM" id="SignalP"/>
    </source>
</evidence>
<dbReference type="RefSeq" id="WP_261341997.1">
    <property type="nucleotide sequence ID" value="NZ_CP036273.1"/>
</dbReference>
<dbReference type="InterPro" id="IPR017946">
    <property type="entry name" value="PLC-like_Pdiesterase_TIM-brl"/>
</dbReference>
<dbReference type="Gene3D" id="3.20.20.190">
    <property type="entry name" value="Phosphatidylinositol (PI) phosphodiesterase"/>
    <property type="match status" value="1"/>
</dbReference>
<dbReference type="PANTHER" id="PTHR46211">
    <property type="entry name" value="GLYCEROPHOSPHORYL DIESTER PHOSPHODIESTERASE"/>
    <property type="match status" value="1"/>
</dbReference>
<keyword evidence="3" id="KW-0378">Hydrolase</keyword>
<keyword evidence="4" id="KW-1185">Reference proteome</keyword>
<protein>
    <submittedName>
        <fullName evidence="3">Glycerophosphoryl diester phosphodiesterase</fullName>
        <ecNumber evidence="3">3.1.4.46</ecNumber>
    </submittedName>
</protein>
<gene>
    <name evidence="3" type="primary">ugpQ_2</name>
    <name evidence="3" type="ORF">ETAA1_54580</name>
</gene>
<feature type="signal peptide" evidence="1">
    <location>
        <begin position="1"/>
        <end position="19"/>
    </location>
</feature>
<dbReference type="SUPFAM" id="SSF51695">
    <property type="entry name" value="PLC-like phosphodiesterases"/>
    <property type="match status" value="1"/>
</dbReference>
<reference evidence="3 4" key="1">
    <citation type="submission" date="2019-02" db="EMBL/GenBank/DDBJ databases">
        <title>Deep-cultivation of Planctomycetes and their phenomic and genomic characterization uncovers novel biology.</title>
        <authorList>
            <person name="Wiegand S."/>
            <person name="Jogler M."/>
            <person name="Boedeker C."/>
            <person name="Pinto D."/>
            <person name="Vollmers J."/>
            <person name="Rivas-Marin E."/>
            <person name="Kohn T."/>
            <person name="Peeters S.H."/>
            <person name="Heuer A."/>
            <person name="Rast P."/>
            <person name="Oberbeckmann S."/>
            <person name="Bunk B."/>
            <person name="Jeske O."/>
            <person name="Meyerdierks A."/>
            <person name="Storesund J.E."/>
            <person name="Kallscheuer N."/>
            <person name="Luecker S."/>
            <person name="Lage O.M."/>
            <person name="Pohl T."/>
            <person name="Merkel B.J."/>
            <person name="Hornburger P."/>
            <person name="Mueller R.-W."/>
            <person name="Bruemmer F."/>
            <person name="Labrenz M."/>
            <person name="Spormann A.M."/>
            <person name="Op den Camp H."/>
            <person name="Overmann J."/>
            <person name="Amann R."/>
            <person name="Jetten M.S.M."/>
            <person name="Mascher T."/>
            <person name="Medema M.H."/>
            <person name="Devos D.P."/>
            <person name="Kaster A.-K."/>
            <person name="Ovreas L."/>
            <person name="Rohde M."/>
            <person name="Galperin M.Y."/>
            <person name="Jogler C."/>
        </authorList>
    </citation>
    <scope>NUCLEOTIDE SEQUENCE [LARGE SCALE GENOMIC DNA]</scope>
    <source>
        <strain evidence="3 4">ETA_A1</strain>
    </source>
</reference>
<name>A0A517Y163_9BACT</name>
<evidence type="ECO:0000259" key="2">
    <source>
        <dbReference type="PROSITE" id="PS51704"/>
    </source>
</evidence>
<feature type="chain" id="PRO_5021804408" evidence="1">
    <location>
        <begin position="20"/>
        <end position="264"/>
    </location>
</feature>
<evidence type="ECO:0000313" key="3">
    <source>
        <dbReference type="EMBL" id="QDU23458.1"/>
    </source>
</evidence>
<dbReference type="PANTHER" id="PTHR46211:SF1">
    <property type="entry name" value="GLYCEROPHOSPHODIESTER PHOSPHODIESTERASE, CYTOPLASMIC"/>
    <property type="match status" value="1"/>
</dbReference>
<dbReference type="PROSITE" id="PS51704">
    <property type="entry name" value="GP_PDE"/>
    <property type="match status" value="1"/>
</dbReference>
<dbReference type="EMBL" id="CP036273">
    <property type="protein sequence ID" value="QDU23458.1"/>
    <property type="molecule type" value="Genomic_DNA"/>
</dbReference>
<dbReference type="InterPro" id="IPR030395">
    <property type="entry name" value="GP_PDE_dom"/>
</dbReference>
<proteinExistence type="predicted"/>
<accession>A0A517Y163</accession>
<dbReference type="Proteomes" id="UP000319576">
    <property type="component" value="Chromosome"/>
</dbReference>
<dbReference type="GO" id="GO:0006629">
    <property type="term" value="P:lipid metabolic process"/>
    <property type="evidence" value="ECO:0007669"/>
    <property type="project" value="InterPro"/>
</dbReference>